<evidence type="ECO:0000313" key="11">
    <source>
        <dbReference type="Proteomes" id="UP000275385"/>
    </source>
</evidence>
<evidence type="ECO:0000256" key="1">
    <source>
        <dbReference type="ARBA" id="ARBA00001462"/>
    </source>
</evidence>
<keyword evidence="6" id="KW-0378">Hydrolase</keyword>
<name>A0A420Y817_9PEZI</name>
<comment type="similarity">
    <text evidence="3">Belongs to the glycosyl hydrolase 51 family.</text>
</comment>
<keyword evidence="7" id="KW-0325">Glycoprotein</keyword>
<evidence type="ECO:0000256" key="8">
    <source>
        <dbReference type="SAM" id="SignalP"/>
    </source>
</evidence>
<dbReference type="SUPFAM" id="SSF51445">
    <property type="entry name" value="(Trans)glycosidases"/>
    <property type="match status" value="1"/>
</dbReference>
<dbReference type="GO" id="GO:0046556">
    <property type="term" value="F:alpha-L-arabinofuranosidase activity"/>
    <property type="evidence" value="ECO:0007669"/>
    <property type="project" value="UniProtKB-EC"/>
</dbReference>
<dbReference type="EC" id="3.2.1.55" evidence="4"/>
<dbReference type="PANTHER" id="PTHR31776:SF0">
    <property type="entry name" value="ALPHA-L-ARABINOFURANOSIDASE 1"/>
    <property type="match status" value="1"/>
</dbReference>
<dbReference type="Pfam" id="PF22848">
    <property type="entry name" value="ASD1_dom"/>
    <property type="match status" value="1"/>
</dbReference>
<dbReference type="STRING" id="177199.A0A420Y817"/>
<organism evidence="10 11">
    <name type="scientific">Coniochaeta pulveracea</name>
    <dbReference type="NCBI Taxonomy" id="177199"/>
    <lineage>
        <taxon>Eukaryota</taxon>
        <taxon>Fungi</taxon>
        <taxon>Dikarya</taxon>
        <taxon>Ascomycota</taxon>
        <taxon>Pezizomycotina</taxon>
        <taxon>Sordariomycetes</taxon>
        <taxon>Sordariomycetidae</taxon>
        <taxon>Coniochaetales</taxon>
        <taxon>Coniochaetaceae</taxon>
        <taxon>Coniochaeta</taxon>
    </lineage>
</organism>
<evidence type="ECO:0000256" key="7">
    <source>
        <dbReference type="ARBA" id="ARBA00023180"/>
    </source>
</evidence>
<dbReference type="GO" id="GO:0046373">
    <property type="term" value="P:L-arabinose metabolic process"/>
    <property type="evidence" value="ECO:0007669"/>
    <property type="project" value="InterPro"/>
</dbReference>
<gene>
    <name evidence="10" type="ORF">DL546_005549</name>
</gene>
<dbReference type="InterPro" id="IPR010720">
    <property type="entry name" value="Alpha-L-AF_C"/>
</dbReference>
<evidence type="ECO:0000256" key="6">
    <source>
        <dbReference type="ARBA" id="ARBA00022801"/>
    </source>
</evidence>
<dbReference type="GO" id="GO:0031222">
    <property type="term" value="P:arabinan catabolic process"/>
    <property type="evidence" value="ECO:0007669"/>
    <property type="project" value="UniProtKB-UniPathway"/>
</dbReference>
<reference evidence="10 11" key="1">
    <citation type="submission" date="2018-08" db="EMBL/GenBank/DDBJ databases">
        <title>Draft genome of the lignicolous fungus Coniochaeta pulveracea.</title>
        <authorList>
            <person name="Borstlap C.J."/>
            <person name="De Witt R.N."/>
            <person name="Botha A."/>
            <person name="Volschenk H."/>
        </authorList>
    </citation>
    <scope>NUCLEOTIDE SEQUENCE [LARGE SCALE GENOMIC DNA]</scope>
    <source>
        <strain evidence="10 11">CAB683</strain>
    </source>
</reference>
<dbReference type="Pfam" id="PF06964">
    <property type="entry name" value="Alpha-L-AF_C"/>
    <property type="match status" value="1"/>
</dbReference>
<feature type="signal peptide" evidence="8">
    <location>
        <begin position="1"/>
        <end position="18"/>
    </location>
</feature>
<protein>
    <recommendedName>
        <fullName evidence="4">non-reducing end alpha-L-arabinofuranosidase</fullName>
        <ecNumber evidence="4">3.2.1.55</ecNumber>
    </recommendedName>
</protein>
<dbReference type="SMART" id="SM00813">
    <property type="entry name" value="Alpha-L-AF_C"/>
    <property type="match status" value="1"/>
</dbReference>
<evidence type="ECO:0000256" key="2">
    <source>
        <dbReference type="ARBA" id="ARBA00004834"/>
    </source>
</evidence>
<keyword evidence="5 8" id="KW-0732">Signal</keyword>
<dbReference type="Gene3D" id="3.20.20.80">
    <property type="entry name" value="Glycosidases"/>
    <property type="match status" value="1"/>
</dbReference>
<sequence>MFRALIVTAIYLAARAFAIELIVDTTSGNASSPLLYGIAFEDINHAGDGGIHGQLLQNNGLRPSNDRLAAWSPVGPVDLYASTDHPLSPAIKRSLEVAVPPGTKGQAGFKNTGYQGIPVNADTYLNRWYVKGVYRGPVTVTVYGPSGRAYGSRTMTMNVNSTDYVFFETTFVAAQSFEPIHEWKLTFDAILVAGRSLHFALVELFPVTYHNRDNGLRNDIATYVEHLSPSFLRFPGGNNMQGSYVGSRWKWNETIGPVALRPGRQGAWGYPNTESLGLMEYMQWCIDAHMEPILAVWAGLSLDGNVVPGEAAMPFIEDILNELEFLLGDTSTPYGALRAEYGRNEPYDLRYIEIGNEDNLSGGCRSYASRFKSIYSYVHALYPSLTLIASTDQTNCLPEMFPATAYVDAHRYLTPDQFVGLFDEFDHIPRYPDFGVIVGEYASMKDDAGYVKQWQDMKGSCGEAVYMIGLERNSDVVKMASYAPLLEHFGMTQWSPSLIGFNSTAGSITGSTSFWVQTMFSRNRGTTILPVSSFDDFGPVYWVASSRPLSATSTVYYVKLANYGETQQKLTIRFGGTTFNAEATYTVLSGEPDAANYPMNSTVTPQVSTVQGESARGYTVHLPAWGVGVLSVVQI</sequence>
<dbReference type="InterPro" id="IPR051563">
    <property type="entry name" value="Glycosyl_Hydrolase_51"/>
</dbReference>
<proteinExistence type="inferred from homology"/>
<comment type="caution">
    <text evidence="10">The sequence shown here is derived from an EMBL/GenBank/DDBJ whole genome shotgun (WGS) entry which is preliminary data.</text>
</comment>
<dbReference type="PANTHER" id="PTHR31776">
    <property type="entry name" value="ALPHA-L-ARABINOFURANOSIDASE 1"/>
    <property type="match status" value="1"/>
</dbReference>
<dbReference type="Proteomes" id="UP000275385">
    <property type="component" value="Unassembled WGS sequence"/>
</dbReference>
<evidence type="ECO:0000256" key="5">
    <source>
        <dbReference type="ARBA" id="ARBA00022729"/>
    </source>
</evidence>
<evidence type="ECO:0000259" key="9">
    <source>
        <dbReference type="SMART" id="SM00813"/>
    </source>
</evidence>
<dbReference type="InterPro" id="IPR055235">
    <property type="entry name" value="ASD1_cat"/>
</dbReference>
<dbReference type="AlphaFoldDB" id="A0A420Y817"/>
<comment type="catalytic activity">
    <reaction evidence="1">
        <text>Hydrolysis of terminal non-reducing alpha-L-arabinofuranoside residues in alpha-L-arabinosides.</text>
        <dbReference type="EC" id="3.2.1.55"/>
    </reaction>
</comment>
<feature type="chain" id="PRO_5019105496" description="non-reducing end alpha-L-arabinofuranosidase" evidence="8">
    <location>
        <begin position="19"/>
        <end position="635"/>
    </location>
</feature>
<dbReference type="OrthoDB" id="406864at2759"/>
<dbReference type="InterPro" id="IPR017853">
    <property type="entry name" value="GH"/>
</dbReference>
<dbReference type="EMBL" id="QVQW01000035">
    <property type="protein sequence ID" value="RKU44044.1"/>
    <property type="molecule type" value="Genomic_DNA"/>
</dbReference>
<accession>A0A420Y817</accession>
<comment type="pathway">
    <text evidence="2">Glycan metabolism; L-arabinan degradation.</text>
</comment>
<evidence type="ECO:0000256" key="3">
    <source>
        <dbReference type="ARBA" id="ARBA00007186"/>
    </source>
</evidence>
<dbReference type="UniPathway" id="UPA00667"/>
<keyword evidence="11" id="KW-1185">Reference proteome</keyword>
<feature type="domain" description="Alpha-L-arabinofuranosidase C-terminal" evidence="9">
    <location>
        <begin position="439"/>
        <end position="626"/>
    </location>
</feature>
<evidence type="ECO:0000313" key="10">
    <source>
        <dbReference type="EMBL" id="RKU44044.1"/>
    </source>
</evidence>
<evidence type="ECO:0000256" key="4">
    <source>
        <dbReference type="ARBA" id="ARBA00012670"/>
    </source>
</evidence>